<evidence type="ECO:0000313" key="3">
    <source>
        <dbReference type="EMBL" id="KAE9225473.1"/>
    </source>
</evidence>
<dbReference type="Proteomes" id="UP000460718">
    <property type="component" value="Unassembled WGS sequence"/>
</dbReference>
<protein>
    <submittedName>
        <fullName evidence="1">Uncharacterized protein</fullName>
    </submittedName>
</protein>
<name>A0A6A3KFY2_9STRA</name>
<evidence type="ECO:0000313" key="6">
    <source>
        <dbReference type="Proteomes" id="UP000476176"/>
    </source>
</evidence>
<dbReference type="Proteomes" id="UP000488956">
    <property type="component" value="Unassembled WGS sequence"/>
</dbReference>
<evidence type="ECO:0000313" key="1">
    <source>
        <dbReference type="EMBL" id="KAE9005502.1"/>
    </source>
</evidence>
<dbReference type="EMBL" id="QXFX01000683">
    <property type="protein sequence ID" value="KAE9107282.1"/>
    <property type="molecule type" value="Genomic_DNA"/>
</dbReference>
<dbReference type="AlphaFoldDB" id="A0A6A3KFY2"/>
<dbReference type="Proteomes" id="UP000476176">
    <property type="component" value="Unassembled WGS sequence"/>
</dbReference>
<reference evidence="5 6" key="1">
    <citation type="submission" date="2018-09" db="EMBL/GenBank/DDBJ databases">
        <title>Genomic investigation of the strawberry pathogen Phytophthora fragariae indicates pathogenicity is determined by transcriptional variation in three key races.</title>
        <authorList>
            <person name="Adams T.M."/>
            <person name="Armitage A.D."/>
            <person name="Sobczyk M.K."/>
            <person name="Bates H.J."/>
            <person name="Dunwell J.M."/>
            <person name="Nellist C.F."/>
            <person name="Harrison R.J."/>
        </authorList>
    </citation>
    <scope>NUCLEOTIDE SEQUENCE [LARGE SCALE GENOMIC DNA]</scope>
    <source>
        <strain evidence="3 6">BC-23</strain>
        <strain evidence="4 7">NOV-77</strain>
        <strain evidence="2 8">ONT-3</strain>
        <strain evidence="1 5">SCRP245</strain>
    </source>
</reference>
<accession>A0A6A3KFY2</accession>
<evidence type="ECO:0000313" key="8">
    <source>
        <dbReference type="Proteomes" id="UP000488956"/>
    </source>
</evidence>
<evidence type="ECO:0000313" key="4">
    <source>
        <dbReference type="EMBL" id="KAE9342919.1"/>
    </source>
</evidence>
<evidence type="ECO:0000313" key="5">
    <source>
        <dbReference type="Proteomes" id="UP000460718"/>
    </source>
</evidence>
<evidence type="ECO:0000313" key="2">
    <source>
        <dbReference type="EMBL" id="KAE9107282.1"/>
    </source>
</evidence>
<dbReference type="Proteomes" id="UP000486351">
    <property type="component" value="Unassembled WGS sequence"/>
</dbReference>
<sequence length="50" mass="5700">MLQALQNTHRHVYGTTDEALKRQYMSVYIDAGGGILKHIRQTSLILAEKE</sequence>
<dbReference type="EMBL" id="QXFW01000683">
    <property type="protein sequence ID" value="KAE9005502.1"/>
    <property type="molecule type" value="Genomic_DNA"/>
</dbReference>
<evidence type="ECO:0000313" key="7">
    <source>
        <dbReference type="Proteomes" id="UP000486351"/>
    </source>
</evidence>
<gene>
    <name evidence="3" type="ORF">PF004_g11930</name>
    <name evidence="4" type="ORF">PF008_g9931</name>
    <name evidence="2" type="ORF">PF010_g12321</name>
    <name evidence="1" type="ORF">PF011_g12015</name>
</gene>
<proteinExistence type="predicted"/>
<dbReference type="EMBL" id="QXGC01000666">
    <property type="protein sequence ID" value="KAE9225473.1"/>
    <property type="molecule type" value="Genomic_DNA"/>
</dbReference>
<organism evidence="1 5">
    <name type="scientific">Phytophthora fragariae</name>
    <dbReference type="NCBI Taxonomy" id="53985"/>
    <lineage>
        <taxon>Eukaryota</taxon>
        <taxon>Sar</taxon>
        <taxon>Stramenopiles</taxon>
        <taxon>Oomycota</taxon>
        <taxon>Peronosporomycetes</taxon>
        <taxon>Peronosporales</taxon>
        <taxon>Peronosporaceae</taxon>
        <taxon>Phytophthora</taxon>
    </lineage>
</organism>
<dbReference type="EMBL" id="QXFY01000488">
    <property type="protein sequence ID" value="KAE9342919.1"/>
    <property type="molecule type" value="Genomic_DNA"/>
</dbReference>
<comment type="caution">
    <text evidence="1">The sequence shown here is derived from an EMBL/GenBank/DDBJ whole genome shotgun (WGS) entry which is preliminary data.</text>
</comment>